<protein>
    <submittedName>
        <fullName evidence="2">Uncharacterized protein</fullName>
    </submittedName>
</protein>
<evidence type="ECO:0000313" key="3">
    <source>
        <dbReference type="Proteomes" id="UP001168098"/>
    </source>
</evidence>
<organism evidence="2 3">
    <name type="scientific">Vitis rotundifolia</name>
    <name type="common">Muscadine grape</name>
    <dbReference type="NCBI Taxonomy" id="103349"/>
    <lineage>
        <taxon>Eukaryota</taxon>
        <taxon>Viridiplantae</taxon>
        <taxon>Streptophyta</taxon>
        <taxon>Embryophyta</taxon>
        <taxon>Tracheophyta</taxon>
        <taxon>Spermatophyta</taxon>
        <taxon>Magnoliopsida</taxon>
        <taxon>eudicotyledons</taxon>
        <taxon>Gunneridae</taxon>
        <taxon>Pentapetalae</taxon>
        <taxon>rosids</taxon>
        <taxon>Vitales</taxon>
        <taxon>Vitaceae</taxon>
        <taxon>Viteae</taxon>
        <taxon>Vitis</taxon>
    </lineage>
</organism>
<feature type="region of interest" description="Disordered" evidence="1">
    <location>
        <begin position="113"/>
        <end position="137"/>
    </location>
</feature>
<accession>A0AA39ALD2</accession>
<dbReference type="Proteomes" id="UP001168098">
    <property type="component" value="Unassembled WGS sequence"/>
</dbReference>
<proteinExistence type="predicted"/>
<keyword evidence="3" id="KW-1185">Reference proteome</keyword>
<sequence length="137" mass="15407">MTNKARYKRESLCEKSMDLIMSIIKLSSLSLASKSFRTARLPAKRNRVPVTGAVTVSIPHQLPASQALQEPESGSKSYSYLIEIERKSPSYMIPEIESVDDRASDYIRGFHAKNRHDSSTASKQLSYILSPPPPFYK</sequence>
<name>A0AA39ALD2_VITRO</name>
<evidence type="ECO:0000313" key="2">
    <source>
        <dbReference type="EMBL" id="KAJ9709130.1"/>
    </source>
</evidence>
<evidence type="ECO:0000256" key="1">
    <source>
        <dbReference type="SAM" id="MobiDB-lite"/>
    </source>
</evidence>
<dbReference type="EMBL" id="JARBHA010000001">
    <property type="protein sequence ID" value="KAJ9709130.1"/>
    <property type="molecule type" value="Genomic_DNA"/>
</dbReference>
<gene>
    <name evidence="2" type="ORF">PVL29_000880</name>
</gene>
<reference evidence="2 3" key="1">
    <citation type="journal article" date="2023" name="BMC Biotechnol.">
        <title>Vitis rotundifolia cv Carlos genome sequencing.</title>
        <authorList>
            <person name="Huff M."/>
            <person name="Hulse-Kemp A."/>
            <person name="Scheffler B."/>
            <person name="Youngblood R."/>
            <person name="Simpson S."/>
            <person name="Babiker E."/>
            <person name="Staton M."/>
        </authorList>
    </citation>
    <scope>NUCLEOTIDE SEQUENCE [LARGE SCALE GENOMIC DNA]</scope>
    <source>
        <tissue evidence="2">Leaf</tissue>
    </source>
</reference>
<comment type="caution">
    <text evidence="2">The sequence shown here is derived from an EMBL/GenBank/DDBJ whole genome shotgun (WGS) entry which is preliminary data.</text>
</comment>
<dbReference type="AlphaFoldDB" id="A0AA39ALD2"/>